<keyword evidence="7 8" id="KW-0503">Monooxygenase</keyword>
<protein>
    <submittedName>
        <fullName evidence="8">Thiol-specific monooxygenase</fullName>
    </submittedName>
</protein>
<evidence type="ECO:0000256" key="3">
    <source>
        <dbReference type="ARBA" id="ARBA00022630"/>
    </source>
</evidence>
<dbReference type="PRINTS" id="PR00370">
    <property type="entry name" value="FMOXYGENASE"/>
</dbReference>
<dbReference type="GO" id="GO:0050661">
    <property type="term" value="F:NADP binding"/>
    <property type="evidence" value="ECO:0007669"/>
    <property type="project" value="InterPro"/>
</dbReference>
<sequence length="465" mass="52621">MGSVLRAAGPFNVKKIAIIGAGPAGMAVAKFLIAEEYFEKIDIYEQQSEVGGVWNYTPKEGEKVPVPSTSPNVPPEKPFWPDGAKAPIFPNPMYEHLNTNIPKRLMAYSDLEFLPESLLFPTRQDVQDYLIRYSQDIRSLISFTTQVEDIRSLEGSRWELTARSTVTGKSTKALYDAVIVSNGHYSVPFIPSVAGIEAFNTAYPNIITHSKIYRSPEVFVNKKVIVVGSGASGLDISTQISLVCQKPLLNSVRTTSLLQFGQENKKEVPPIDEYLVEERGVRFEDGRIEKDIDAIVYATGYFYSYPFLKSLDPRVLKNGRRVMGLYQHIFSIDHRTLAFMALPQKVNPFPISEVQAAALSKVWSNRLDLPTKEEMITWEKKRAVEAGDGTGFHKMGFPADAEYLNYLHDLVKPCGFKKEPTYWDAELLWFRKIYVDIRKKFIEEGGVAKTVEELGFRYDERDDVE</sequence>
<evidence type="ECO:0000313" key="8">
    <source>
        <dbReference type="EMBL" id="TVY84717.1"/>
    </source>
</evidence>
<keyword evidence="5" id="KW-0521">NADP</keyword>
<keyword evidence="3" id="KW-0285">Flavoprotein</keyword>
<organism evidence="8 9">
    <name type="scientific">Lachnellula suecica</name>
    <dbReference type="NCBI Taxonomy" id="602035"/>
    <lineage>
        <taxon>Eukaryota</taxon>
        <taxon>Fungi</taxon>
        <taxon>Dikarya</taxon>
        <taxon>Ascomycota</taxon>
        <taxon>Pezizomycotina</taxon>
        <taxon>Leotiomycetes</taxon>
        <taxon>Helotiales</taxon>
        <taxon>Lachnaceae</taxon>
        <taxon>Lachnellula</taxon>
    </lineage>
</organism>
<evidence type="ECO:0000256" key="6">
    <source>
        <dbReference type="ARBA" id="ARBA00023002"/>
    </source>
</evidence>
<dbReference type="Gene3D" id="3.50.50.60">
    <property type="entry name" value="FAD/NAD(P)-binding domain"/>
    <property type="match status" value="2"/>
</dbReference>
<keyword evidence="4" id="KW-0274">FAD</keyword>
<dbReference type="InterPro" id="IPR036188">
    <property type="entry name" value="FAD/NAD-bd_sf"/>
</dbReference>
<evidence type="ECO:0000256" key="7">
    <source>
        <dbReference type="ARBA" id="ARBA00023033"/>
    </source>
</evidence>
<dbReference type="PIRSF" id="PIRSF000332">
    <property type="entry name" value="FMO"/>
    <property type="match status" value="1"/>
</dbReference>
<comment type="cofactor">
    <cofactor evidence="1">
        <name>FAD</name>
        <dbReference type="ChEBI" id="CHEBI:57692"/>
    </cofactor>
</comment>
<dbReference type="PANTHER" id="PTHR23023">
    <property type="entry name" value="DIMETHYLANILINE MONOOXYGENASE"/>
    <property type="match status" value="1"/>
</dbReference>
<accession>A0A8T9CJN8</accession>
<dbReference type="SUPFAM" id="SSF51735">
    <property type="entry name" value="NAD(P)-binding Rossmann-fold domains"/>
    <property type="match status" value="1"/>
</dbReference>
<dbReference type="InterPro" id="IPR036291">
    <property type="entry name" value="NAD(P)-bd_dom_sf"/>
</dbReference>
<evidence type="ECO:0000256" key="5">
    <source>
        <dbReference type="ARBA" id="ARBA00022857"/>
    </source>
</evidence>
<keyword evidence="6" id="KW-0560">Oxidoreductase</keyword>
<dbReference type="SUPFAM" id="SSF51905">
    <property type="entry name" value="FAD/NAD(P)-binding domain"/>
    <property type="match status" value="2"/>
</dbReference>
<dbReference type="AlphaFoldDB" id="A0A8T9CJN8"/>
<keyword evidence="9" id="KW-1185">Reference proteome</keyword>
<dbReference type="InterPro" id="IPR050346">
    <property type="entry name" value="FMO-like"/>
</dbReference>
<dbReference type="Pfam" id="PF13450">
    <property type="entry name" value="NAD_binding_8"/>
    <property type="match status" value="1"/>
</dbReference>
<evidence type="ECO:0000313" key="9">
    <source>
        <dbReference type="Proteomes" id="UP000469558"/>
    </source>
</evidence>
<name>A0A8T9CJN8_9HELO</name>
<dbReference type="GO" id="GO:0004499">
    <property type="term" value="F:N,N-dimethylaniline monooxygenase activity"/>
    <property type="evidence" value="ECO:0007669"/>
    <property type="project" value="InterPro"/>
</dbReference>
<dbReference type="Pfam" id="PF00743">
    <property type="entry name" value="FMO-like"/>
    <property type="match status" value="2"/>
</dbReference>
<proteinExistence type="inferred from homology"/>
<dbReference type="InterPro" id="IPR020946">
    <property type="entry name" value="Flavin_mOase-like"/>
</dbReference>
<reference evidence="8 9" key="1">
    <citation type="submission" date="2018-05" db="EMBL/GenBank/DDBJ databases">
        <title>Genome sequencing and assembly of the regulated plant pathogen Lachnellula willkommii and related sister species for the development of diagnostic species identification markers.</title>
        <authorList>
            <person name="Giroux E."/>
            <person name="Bilodeau G."/>
        </authorList>
    </citation>
    <scope>NUCLEOTIDE SEQUENCE [LARGE SCALE GENOMIC DNA]</scope>
    <source>
        <strain evidence="8 9">CBS 268.59</strain>
    </source>
</reference>
<comment type="similarity">
    <text evidence="2">Belongs to the FMO family.</text>
</comment>
<evidence type="ECO:0000256" key="2">
    <source>
        <dbReference type="ARBA" id="ARBA00009183"/>
    </source>
</evidence>
<dbReference type="OrthoDB" id="66881at2759"/>
<dbReference type="GO" id="GO:0050660">
    <property type="term" value="F:flavin adenine dinucleotide binding"/>
    <property type="evidence" value="ECO:0007669"/>
    <property type="project" value="InterPro"/>
</dbReference>
<gene>
    <name evidence="8" type="primary">fmo1_1</name>
    <name evidence="8" type="ORF">LSUE1_G003031</name>
</gene>
<evidence type="ECO:0000256" key="1">
    <source>
        <dbReference type="ARBA" id="ARBA00001974"/>
    </source>
</evidence>
<dbReference type="FunFam" id="3.50.50.60:FF:000138">
    <property type="entry name" value="Flavin-containing monooxygenase"/>
    <property type="match status" value="1"/>
</dbReference>
<evidence type="ECO:0000256" key="4">
    <source>
        <dbReference type="ARBA" id="ARBA00022827"/>
    </source>
</evidence>
<comment type="caution">
    <text evidence="8">The sequence shown here is derived from an EMBL/GenBank/DDBJ whole genome shotgun (WGS) entry which is preliminary data.</text>
</comment>
<dbReference type="InterPro" id="IPR000960">
    <property type="entry name" value="Flavin_mOase"/>
</dbReference>
<dbReference type="Proteomes" id="UP000469558">
    <property type="component" value="Unassembled WGS sequence"/>
</dbReference>
<dbReference type="EMBL" id="QGMK01000060">
    <property type="protein sequence ID" value="TVY84717.1"/>
    <property type="molecule type" value="Genomic_DNA"/>
</dbReference>